<dbReference type="GO" id="GO:0003700">
    <property type="term" value="F:DNA-binding transcription factor activity"/>
    <property type="evidence" value="ECO:0007669"/>
    <property type="project" value="InterPro"/>
</dbReference>
<evidence type="ECO:0000313" key="5">
    <source>
        <dbReference type="EMBL" id="XDU70603.1"/>
    </source>
</evidence>
<keyword evidence="1" id="KW-0805">Transcription regulation</keyword>
<dbReference type="InterPro" id="IPR036388">
    <property type="entry name" value="WH-like_DNA-bd_sf"/>
</dbReference>
<evidence type="ECO:0000256" key="1">
    <source>
        <dbReference type="ARBA" id="ARBA00023015"/>
    </source>
</evidence>
<dbReference type="PANTHER" id="PTHR33164">
    <property type="entry name" value="TRANSCRIPTIONAL REGULATOR, MARR FAMILY"/>
    <property type="match status" value="1"/>
</dbReference>
<evidence type="ECO:0000259" key="4">
    <source>
        <dbReference type="PROSITE" id="PS50995"/>
    </source>
</evidence>
<gene>
    <name evidence="5" type="ORF">AB3G37_13495</name>
</gene>
<evidence type="ECO:0000256" key="3">
    <source>
        <dbReference type="ARBA" id="ARBA00023163"/>
    </source>
</evidence>
<dbReference type="Pfam" id="PF01047">
    <property type="entry name" value="MarR"/>
    <property type="match status" value="1"/>
</dbReference>
<proteinExistence type="predicted"/>
<accession>A0AB39VJ95</accession>
<name>A0AB39VJ95_9GAMM</name>
<keyword evidence="3" id="KW-0804">Transcription</keyword>
<dbReference type="SMART" id="SM00347">
    <property type="entry name" value="HTH_MARR"/>
    <property type="match status" value="1"/>
</dbReference>
<dbReference type="Gene3D" id="1.10.10.10">
    <property type="entry name" value="Winged helix-like DNA-binding domain superfamily/Winged helix DNA-binding domain"/>
    <property type="match status" value="1"/>
</dbReference>
<dbReference type="GO" id="GO:0006950">
    <property type="term" value="P:response to stress"/>
    <property type="evidence" value="ECO:0007669"/>
    <property type="project" value="TreeGrafter"/>
</dbReference>
<dbReference type="GO" id="GO:0003677">
    <property type="term" value="F:DNA binding"/>
    <property type="evidence" value="ECO:0007669"/>
    <property type="project" value="UniProtKB-KW"/>
</dbReference>
<reference evidence="5" key="1">
    <citation type="submission" date="2024-07" db="EMBL/GenBank/DDBJ databases">
        <authorList>
            <person name="Biller S.J."/>
        </authorList>
    </citation>
    <scope>NUCLEOTIDE SEQUENCE</scope>
    <source>
        <strain evidence="5">WC2420</strain>
    </source>
</reference>
<dbReference type="PANTHER" id="PTHR33164:SF64">
    <property type="entry name" value="TRANSCRIPTIONAL REGULATOR SLYA"/>
    <property type="match status" value="1"/>
</dbReference>
<dbReference type="PROSITE" id="PS50995">
    <property type="entry name" value="HTH_MARR_2"/>
    <property type="match status" value="1"/>
</dbReference>
<keyword evidence="2" id="KW-0238">DNA-binding</keyword>
<dbReference type="PRINTS" id="PR00598">
    <property type="entry name" value="HTHMARR"/>
</dbReference>
<dbReference type="InterPro" id="IPR000835">
    <property type="entry name" value="HTH_MarR-typ"/>
</dbReference>
<dbReference type="RefSeq" id="WP_369788107.1">
    <property type="nucleotide sequence ID" value="NZ_CP165628.1"/>
</dbReference>
<organism evidence="5">
    <name type="scientific">Rouxiella sp. WC2420</name>
    <dbReference type="NCBI Taxonomy" id="3234145"/>
    <lineage>
        <taxon>Bacteria</taxon>
        <taxon>Pseudomonadati</taxon>
        <taxon>Pseudomonadota</taxon>
        <taxon>Gammaproteobacteria</taxon>
        <taxon>Enterobacterales</taxon>
        <taxon>Yersiniaceae</taxon>
        <taxon>Rouxiella</taxon>
    </lineage>
</organism>
<protein>
    <submittedName>
        <fullName evidence="5">MarR family winged helix-turn-helix transcriptional regulator</fullName>
    </submittedName>
</protein>
<feature type="domain" description="HTH marR-type" evidence="4">
    <location>
        <begin position="8"/>
        <end position="141"/>
    </location>
</feature>
<dbReference type="AlphaFoldDB" id="A0AB39VJ95"/>
<dbReference type="EMBL" id="CP165628">
    <property type="protein sequence ID" value="XDU70603.1"/>
    <property type="molecule type" value="Genomic_DNA"/>
</dbReference>
<dbReference type="InterPro" id="IPR036390">
    <property type="entry name" value="WH_DNA-bd_sf"/>
</dbReference>
<sequence>MSDKSAALFALTNSLQPVKRVWRQAATQIFANSGISMSLANLVVIVNRNAQGINQRDLAEEIGMNPGAMVRILDQGTEAEYLERRELSRDRRFKTICILPAGKKLADEIESSANKLRVQLMEDVSVEDIENATRVLRLLEARASNFLQEHIHEKK</sequence>
<dbReference type="InterPro" id="IPR039422">
    <property type="entry name" value="MarR/SlyA-like"/>
</dbReference>
<evidence type="ECO:0000256" key="2">
    <source>
        <dbReference type="ARBA" id="ARBA00023125"/>
    </source>
</evidence>
<dbReference type="SUPFAM" id="SSF46785">
    <property type="entry name" value="Winged helix' DNA-binding domain"/>
    <property type="match status" value="1"/>
</dbReference>